<dbReference type="PANTHER" id="PTHR30231:SF4">
    <property type="entry name" value="PROTEIN NEN2"/>
    <property type="match status" value="1"/>
</dbReference>
<accession>A0AB39TVB9</accession>
<dbReference type="GO" id="GO:0008408">
    <property type="term" value="F:3'-5' exonuclease activity"/>
    <property type="evidence" value="ECO:0007669"/>
    <property type="project" value="TreeGrafter"/>
</dbReference>
<dbReference type="AlphaFoldDB" id="A0AB39TVB9"/>
<proteinExistence type="predicted"/>
<name>A0AB39TVB9_9ACTN</name>
<reference evidence="5" key="1">
    <citation type="submission" date="2024-07" db="EMBL/GenBank/DDBJ databases">
        <authorList>
            <person name="Yu S.T."/>
        </authorList>
    </citation>
    <scope>NUCLEOTIDE SEQUENCE</scope>
    <source>
        <strain evidence="5">Y1</strain>
    </source>
</reference>
<dbReference type="Gene3D" id="3.30.420.10">
    <property type="entry name" value="Ribonuclease H-like superfamily/Ribonuclease H"/>
    <property type="match status" value="1"/>
</dbReference>
<dbReference type="CDD" id="cd06127">
    <property type="entry name" value="DEDDh"/>
    <property type="match status" value="1"/>
</dbReference>
<gene>
    <name evidence="5" type="ORF">AB2U05_34205</name>
</gene>
<evidence type="ECO:0000259" key="4">
    <source>
        <dbReference type="SMART" id="SM00479"/>
    </source>
</evidence>
<dbReference type="RefSeq" id="WP_369185380.1">
    <property type="nucleotide sequence ID" value="NZ_CP163445.1"/>
</dbReference>
<evidence type="ECO:0000256" key="3">
    <source>
        <dbReference type="ARBA" id="ARBA00022839"/>
    </source>
</evidence>
<feature type="domain" description="Exonuclease" evidence="4">
    <location>
        <begin position="8"/>
        <end position="174"/>
    </location>
</feature>
<dbReference type="PANTHER" id="PTHR30231">
    <property type="entry name" value="DNA POLYMERASE III SUBUNIT EPSILON"/>
    <property type="match status" value="1"/>
</dbReference>
<dbReference type="SMART" id="SM00479">
    <property type="entry name" value="EXOIII"/>
    <property type="match status" value="1"/>
</dbReference>
<dbReference type="InterPro" id="IPR036397">
    <property type="entry name" value="RNaseH_sf"/>
</dbReference>
<evidence type="ECO:0000313" key="5">
    <source>
        <dbReference type="EMBL" id="XDQ83203.1"/>
    </source>
</evidence>
<evidence type="ECO:0000256" key="2">
    <source>
        <dbReference type="ARBA" id="ARBA00022801"/>
    </source>
</evidence>
<dbReference type="GO" id="GO:0003676">
    <property type="term" value="F:nucleic acid binding"/>
    <property type="evidence" value="ECO:0007669"/>
    <property type="project" value="InterPro"/>
</dbReference>
<evidence type="ECO:0000256" key="1">
    <source>
        <dbReference type="ARBA" id="ARBA00022722"/>
    </source>
</evidence>
<keyword evidence="3 5" id="KW-0269">Exonuclease</keyword>
<dbReference type="Pfam" id="PF00929">
    <property type="entry name" value="RNase_T"/>
    <property type="match status" value="1"/>
</dbReference>
<sequence>MDYSTWPLVVVVDVEGNGAQPPDLVELAAVPVVNGRPVPASTRSALIRPPRPISPMAVRVHGITNEAVAAAPTWTQIGERVRADLEGAWIAAHNAHVDYGVLSRHLPGWQPAGVLDTLRLARATYRKAAGYGLDALIELCGIDLSAVPGKRHRAAFDAHAAALLLIHLAGHHATWTALLAAAVPPGLPGHRHPPRPQEDPTLW</sequence>
<keyword evidence="1" id="KW-0540">Nuclease</keyword>
<keyword evidence="2" id="KW-0378">Hydrolase</keyword>
<dbReference type="InterPro" id="IPR013520">
    <property type="entry name" value="Ribonucl_H"/>
</dbReference>
<dbReference type="SUPFAM" id="SSF53098">
    <property type="entry name" value="Ribonuclease H-like"/>
    <property type="match status" value="1"/>
</dbReference>
<organism evidence="5">
    <name type="scientific">Streptomyces sp. Y1</name>
    <dbReference type="NCBI Taxonomy" id="3238634"/>
    <lineage>
        <taxon>Bacteria</taxon>
        <taxon>Bacillati</taxon>
        <taxon>Actinomycetota</taxon>
        <taxon>Actinomycetes</taxon>
        <taxon>Kitasatosporales</taxon>
        <taxon>Streptomycetaceae</taxon>
        <taxon>Streptomyces</taxon>
    </lineage>
</organism>
<dbReference type="EMBL" id="CP163445">
    <property type="protein sequence ID" value="XDQ83203.1"/>
    <property type="molecule type" value="Genomic_DNA"/>
</dbReference>
<protein>
    <submittedName>
        <fullName evidence="5">Exonuclease domain-containing protein</fullName>
    </submittedName>
</protein>
<dbReference type="InterPro" id="IPR012337">
    <property type="entry name" value="RNaseH-like_sf"/>
</dbReference>